<accession>A0A5B8S2B8</accession>
<evidence type="ECO:0000259" key="1">
    <source>
        <dbReference type="Pfam" id="PF12973"/>
    </source>
</evidence>
<dbReference type="OrthoDB" id="564955at2"/>
<sequence>MTFFADSVGTALVEVDALPWIPFAPYSDEIFLKLIKVNPVNGEWTTLLKLPAGTELPKHHHAGTVHVYTVAGRWFYKEHDWVAGPGSMVFETAASAHTPVAMPEAEVITLNIIVGDWNLLDENDNILAVENWRTMLKRYADYCAAQGIAPVDVSSFAGN</sequence>
<gene>
    <name evidence="2" type="ORF">FRF71_05250</name>
</gene>
<dbReference type="Pfam" id="PF12973">
    <property type="entry name" value="Cupin_7"/>
    <property type="match status" value="1"/>
</dbReference>
<dbReference type="KEGG" id="ngf:FRF71_05250"/>
<name>A0A5B8S2B8_9SPHN</name>
<dbReference type="EMBL" id="CP042345">
    <property type="protein sequence ID" value="QEA15591.1"/>
    <property type="molecule type" value="Genomic_DNA"/>
</dbReference>
<dbReference type="SUPFAM" id="SSF51182">
    <property type="entry name" value="RmlC-like cupins"/>
    <property type="match status" value="1"/>
</dbReference>
<dbReference type="AlphaFoldDB" id="A0A5B8S2B8"/>
<keyword evidence="3" id="KW-1185">Reference proteome</keyword>
<organism evidence="2 3">
    <name type="scientific">Novosphingobium ginsenosidimutans</name>
    <dbReference type="NCBI Taxonomy" id="1176536"/>
    <lineage>
        <taxon>Bacteria</taxon>
        <taxon>Pseudomonadati</taxon>
        <taxon>Pseudomonadota</taxon>
        <taxon>Alphaproteobacteria</taxon>
        <taxon>Sphingomonadales</taxon>
        <taxon>Sphingomonadaceae</taxon>
        <taxon>Novosphingobium</taxon>
    </lineage>
</organism>
<dbReference type="Gene3D" id="2.60.120.10">
    <property type="entry name" value="Jelly Rolls"/>
    <property type="match status" value="1"/>
</dbReference>
<evidence type="ECO:0000313" key="2">
    <source>
        <dbReference type="EMBL" id="QEA15591.1"/>
    </source>
</evidence>
<proteinExistence type="predicted"/>
<evidence type="ECO:0000313" key="3">
    <source>
        <dbReference type="Proteomes" id="UP000321172"/>
    </source>
</evidence>
<feature type="domain" description="ChrR-like cupin" evidence="1">
    <location>
        <begin position="10"/>
        <end position="108"/>
    </location>
</feature>
<dbReference type="RefSeq" id="WP_147089569.1">
    <property type="nucleotide sequence ID" value="NZ_BAABJD010000001.1"/>
</dbReference>
<reference evidence="2 3" key="1">
    <citation type="journal article" date="2013" name="J. Microbiol. Biotechnol.">
        <title>Novosphingobium ginsenosidimutans sp. nov., with the ability to convert ginsenoside.</title>
        <authorList>
            <person name="Kim J.K."/>
            <person name="He D."/>
            <person name="Liu Q.M."/>
            <person name="Park H.Y."/>
            <person name="Jung M.S."/>
            <person name="Yoon M.H."/>
            <person name="Kim S.C."/>
            <person name="Im W.T."/>
        </authorList>
    </citation>
    <scope>NUCLEOTIDE SEQUENCE [LARGE SCALE GENOMIC DNA]</scope>
    <source>
        <strain evidence="2 3">FW-6</strain>
    </source>
</reference>
<dbReference type="CDD" id="cd20302">
    <property type="entry name" value="cupin_DAD"/>
    <property type="match status" value="1"/>
</dbReference>
<dbReference type="Proteomes" id="UP000321172">
    <property type="component" value="Chromosome"/>
</dbReference>
<dbReference type="InterPro" id="IPR025979">
    <property type="entry name" value="ChrR-like_cupin_dom"/>
</dbReference>
<dbReference type="InterPro" id="IPR014710">
    <property type="entry name" value="RmlC-like_jellyroll"/>
</dbReference>
<protein>
    <submittedName>
        <fullName evidence="2">Cupin</fullName>
    </submittedName>
</protein>
<dbReference type="InterPro" id="IPR011051">
    <property type="entry name" value="RmlC_Cupin_sf"/>
</dbReference>